<feature type="transmembrane region" description="Helical" evidence="14">
    <location>
        <begin position="197"/>
        <end position="218"/>
    </location>
</feature>
<dbReference type="Gene3D" id="6.10.340.10">
    <property type="match status" value="1"/>
</dbReference>
<dbReference type="InterPro" id="IPR036097">
    <property type="entry name" value="HisK_dim/P_sf"/>
</dbReference>
<dbReference type="SMART" id="SM00091">
    <property type="entry name" value="PAS"/>
    <property type="match status" value="1"/>
</dbReference>
<dbReference type="EC" id="2.7.13.3" evidence="3"/>
<dbReference type="Pfam" id="PF00989">
    <property type="entry name" value="PAS"/>
    <property type="match status" value="1"/>
</dbReference>
<dbReference type="InterPro" id="IPR011006">
    <property type="entry name" value="CheY-like_superfamily"/>
</dbReference>
<proteinExistence type="predicted"/>
<keyword evidence="7" id="KW-0547">Nucleotide-binding</keyword>
<dbReference type="SMART" id="SM00448">
    <property type="entry name" value="REC"/>
    <property type="match status" value="1"/>
</dbReference>
<dbReference type="GO" id="GO:0000155">
    <property type="term" value="F:phosphorelay sensor kinase activity"/>
    <property type="evidence" value="ECO:0007669"/>
    <property type="project" value="InterPro"/>
</dbReference>
<dbReference type="EMBL" id="PCGR01000008">
    <property type="protein sequence ID" value="PJK15566.1"/>
    <property type="molecule type" value="Genomic_DNA"/>
</dbReference>
<dbReference type="GO" id="GO:0006355">
    <property type="term" value="P:regulation of DNA-templated transcription"/>
    <property type="evidence" value="ECO:0007669"/>
    <property type="project" value="InterPro"/>
</dbReference>
<dbReference type="AlphaFoldDB" id="A0A2M9EWJ0"/>
<keyword evidence="19" id="KW-1185">Reference proteome</keyword>
<evidence type="ECO:0000256" key="9">
    <source>
        <dbReference type="ARBA" id="ARBA00022840"/>
    </source>
</evidence>
<evidence type="ECO:0000256" key="2">
    <source>
        <dbReference type="ARBA" id="ARBA00004651"/>
    </source>
</evidence>
<dbReference type="FunFam" id="1.10.287.130:FF:000001">
    <property type="entry name" value="Two-component sensor histidine kinase"/>
    <property type="match status" value="1"/>
</dbReference>
<evidence type="ECO:0000259" key="17">
    <source>
        <dbReference type="PROSITE" id="PS50885"/>
    </source>
</evidence>
<dbReference type="SMART" id="SM00388">
    <property type="entry name" value="HisKA"/>
    <property type="match status" value="1"/>
</dbReference>
<accession>A0A2M9EWJ0</accession>
<comment type="subcellular location">
    <subcellularLocation>
        <location evidence="2">Cell membrane</location>
        <topology evidence="2">Multi-pass membrane protein</topology>
    </subcellularLocation>
</comment>
<dbReference type="NCBIfam" id="TIGR00229">
    <property type="entry name" value="sensory_box"/>
    <property type="match status" value="1"/>
</dbReference>
<dbReference type="Pfam" id="PF00672">
    <property type="entry name" value="HAMP"/>
    <property type="match status" value="1"/>
</dbReference>
<keyword evidence="6" id="KW-0808">Transferase</keyword>
<evidence type="ECO:0000313" key="19">
    <source>
        <dbReference type="Proteomes" id="UP000228680"/>
    </source>
</evidence>
<keyword evidence="13" id="KW-0175">Coiled coil</keyword>
<organism evidence="18 19">
    <name type="scientific">Chryseomicrobium excrementi</name>
    <dbReference type="NCBI Taxonomy" id="2041346"/>
    <lineage>
        <taxon>Bacteria</taxon>
        <taxon>Bacillati</taxon>
        <taxon>Bacillota</taxon>
        <taxon>Bacilli</taxon>
        <taxon>Bacillales</taxon>
        <taxon>Caryophanaceae</taxon>
        <taxon>Chryseomicrobium</taxon>
    </lineage>
</organism>
<dbReference type="InterPro" id="IPR035965">
    <property type="entry name" value="PAS-like_dom_sf"/>
</dbReference>
<dbReference type="CDD" id="cd06225">
    <property type="entry name" value="HAMP"/>
    <property type="match status" value="1"/>
</dbReference>
<dbReference type="InterPro" id="IPR003661">
    <property type="entry name" value="HisK_dim/P_dom"/>
</dbReference>
<dbReference type="Pfam" id="PF00512">
    <property type="entry name" value="HisKA"/>
    <property type="match status" value="1"/>
</dbReference>
<keyword evidence="9" id="KW-0067">ATP-binding</keyword>
<dbReference type="GO" id="GO:0005886">
    <property type="term" value="C:plasma membrane"/>
    <property type="evidence" value="ECO:0007669"/>
    <property type="project" value="UniProtKB-SubCell"/>
</dbReference>
<dbReference type="Gene3D" id="3.30.450.20">
    <property type="entry name" value="PAS domain"/>
    <property type="match status" value="1"/>
</dbReference>
<dbReference type="PRINTS" id="PR00344">
    <property type="entry name" value="BCTRLSENSOR"/>
</dbReference>
<dbReference type="Gene3D" id="3.40.50.2300">
    <property type="match status" value="1"/>
</dbReference>
<keyword evidence="14" id="KW-0812">Transmembrane</keyword>
<evidence type="ECO:0000256" key="5">
    <source>
        <dbReference type="ARBA" id="ARBA00022553"/>
    </source>
</evidence>
<comment type="catalytic activity">
    <reaction evidence="1">
        <text>ATP + protein L-histidine = ADP + protein N-phospho-L-histidine.</text>
        <dbReference type="EC" id="2.7.13.3"/>
    </reaction>
</comment>
<dbReference type="InterPro" id="IPR013767">
    <property type="entry name" value="PAS_fold"/>
</dbReference>
<dbReference type="Gene3D" id="3.30.565.10">
    <property type="entry name" value="Histidine kinase-like ATPase, C-terminal domain"/>
    <property type="match status" value="1"/>
</dbReference>
<keyword evidence="4" id="KW-1003">Cell membrane</keyword>
<keyword evidence="10" id="KW-0902">Two-component regulatory system</keyword>
<evidence type="ECO:0000256" key="13">
    <source>
        <dbReference type="SAM" id="Coils"/>
    </source>
</evidence>
<dbReference type="PROSITE" id="PS50885">
    <property type="entry name" value="HAMP"/>
    <property type="match status" value="1"/>
</dbReference>
<dbReference type="InterPro" id="IPR003660">
    <property type="entry name" value="HAMP_dom"/>
</dbReference>
<dbReference type="FunFam" id="3.30.565.10:FF:000006">
    <property type="entry name" value="Sensor histidine kinase WalK"/>
    <property type="match status" value="1"/>
</dbReference>
<protein>
    <recommendedName>
        <fullName evidence="3">histidine kinase</fullName>
        <ecNumber evidence="3">2.7.13.3</ecNumber>
    </recommendedName>
</protein>
<dbReference type="InterPro" id="IPR036890">
    <property type="entry name" value="HATPase_C_sf"/>
</dbReference>
<reference evidence="18 19" key="1">
    <citation type="submission" date="2017-10" db="EMBL/GenBank/DDBJ databases">
        <title>Draft genome of Chryseomicrobium casticus sp. nov.</title>
        <authorList>
            <person name="Chakraborty R."/>
            <person name="Saha T."/>
        </authorList>
    </citation>
    <scope>NUCLEOTIDE SEQUENCE [LARGE SCALE GENOMIC DNA]</scope>
    <source>
        <strain evidence="18 19">ET03</strain>
    </source>
</reference>
<dbReference type="SMART" id="SM00387">
    <property type="entry name" value="HATPase_c"/>
    <property type="match status" value="1"/>
</dbReference>
<dbReference type="PROSITE" id="PS50110">
    <property type="entry name" value="RESPONSE_REGULATORY"/>
    <property type="match status" value="1"/>
</dbReference>
<dbReference type="CDD" id="cd16922">
    <property type="entry name" value="HATPase_EvgS-ArcB-TorS-like"/>
    <property type="match status" value="1"/>
</dbReference>
<evidence type="ECO:0000256" key="12">
    <source>
        <dbReference type="PROSITE-ProRule" id="PRU00169"/>
    </source>
</evidence>
<feature type="domain" description="Response regulatory" evidence="16">
    <location>
        <begin position="833"/>
        <end position="948"/>
    </location>
</feature>
<keyword evidence="11 14" id="KW-0472">Membrane</keyword>
<dbReference type="SUPFAM" id="SSF52172">
    <property type="entry name" value="CheY-like"/>
    <property type="match status" value="1"/>
</dbReference>
<dbReference type="SMART" id="SM00304">
    <property type="entry name" value="HAMP"/>
    <property type="match status" value="1"/>
</dbReference>
<keyword evidence="14" id="KW-1133">Transmembrane helix</keyword>
<evidence type="ECO:0000259" key="15">
    <source>
        <dbReference type="PROSITE" id="PS50109"/>
    </source>
</evidence>
<name>A0A2M9EWJ0_9BACL</name>
<feature type="modified residue" description="4-aspartylphosphate" evidence="12">
    <location>
        <position position="882"/>
    </location>
</feature>
<dbReference type="SUPFAM" id="SSF158472">
    <property type="entry name" value="HAMP domain-like"/>
    <property type="match status" value="1"/>
</dbReference>
<sequence>MNKMPYLEGGTFVKWLKTTSLRGRYIRLLTIGIVAMLVINTAIYAFMNIQQGQLEDRYFALQEKKDIFNELSLSLNQIFFRARGYYSFQNEQELQLAYGELANFKITLNQALEQSLDANEATVLQNLQTFMKAYEEENLPAAVVLVQQQDYDGLRALSQSGLNAAVNEFNQYTIELDDNLEIQLESVRDQIFEYNRVYTLIVYASLTFILGALAFYVWQTIRGIVRPIESLSAAINEFTEGRLQHYEPIERVDEIGVLSRTFGSMFIAIRTNEEELKNRNNQLVDQQQQMLISQQQLQQSLEEKELARKRVERYNELNRQISVAIARRDVAERTIRYFCSSYKVDHGIMWFSDNAEYGVYQMTDSMIEQFTSERKAYIEKRLEQQDCVMVTRPAEYAGGIVPFESPIYELYVRVNHEATDQTIYAAFARIGNAFSAEEQQDIQTMLERLHLVLDRIRLFEENVQERILNENIVNNISEGIQYVDTTGAILQRNEAFCELFGSKPENLEQVIPREFWMEGLATQVLEKEELEVFFLKALGDEKYKSQSMTYTIDGTSQKVVQVYSTPIYKQQEYTGTVFVHRDITQQYEVDQMKTELVSTVSHELRTPLSSILGFTELLLYKDTKPEKQKRYLETIQKETSRLTNLINDFLDIQRMEAGQQNYHFEEHRMEEILLESIETFATDDTRPILFTDRSTRSFVRVDKERMLQTIVNLLSNARKFSPDGGSITIEMENDQEQVKISIQDQGIGIPAQDIPKLFKKFSRIDNSSRRKIGGTGLGLAICQEIMTEHHGSIWIESEEGKGTTVWLTLPLLEDWNTVGKDVVSSHHFQDAPLVLLVEDDISMLTLMSEELKHHGCRIMYATTTKEAQMALAKQLPDVVVLDLMLEEELTGWQLVEQLKEDQKTAKIPVIISSALEPQKDYFETLQIADYLVKPYPPERLSQTVFMVLEQ</sequence>
<evidence type="ECO:0000256" key="11">
    <source>
        <dbReference type="ARBA" id="ARBA00023136"/>
    </source>
</evidence>
<keyword evidence="5 12" id="KW-0597">Phosphoprotein</keyword>
<dbReference type="PROSITE" id="PS50109">
    <property type="entry name" value="HIS_KIN"/>
    <property type="match status" value="1"/>
</dbReference>
<evidence type="ECO:0000256" key="8">
    <source>
        <dbReference type="ARBA" id="ARBA00022777"/>
    </source>
</evidence>
<dbReference type="SUPFAM" id="SSF47384">
    <property type="entry name" value="Homodimeric domain of signal transducing histidine kinase"/>
    <property type="match status" value="1"/>
</dbReference>
<evidence type="ECO:0000256" key="10">
    <source>
        <dbReference type="ARBA" id="ARBA00023012"/>
    </source>
</evidence>
<comment type="caution">
    <text evidence="18">The sequence shown here is derived from an EMBL/GenBank/DDBJ whole genome shotgun (WGS) entry which is preliminary data.</text>
</comment>
<dbReference type="PANTHER" id="PTHR43547">
    <property type="entry name" value="TWO-COMPONENT HISTIDINE KINASE"/>
    <property type="match status" value="1"/>
</dbReference>
<dbReference type="Gene3D" id="1.10.287.130">
    <property type="match status" value="1"/>
</dbReference>
<dbReference type="OrthoDB" id="9813151at2"/>
<evidence type="ECO:0000256" key="6">
    <source>
        <dbReference type="ARBA" id="ARBA00022679"/>
    </source>
</evidence>
<feature type="domain" description="HAMP" evidence="17">
    <location>
        <begin position="222"/>
        <end position="274"/>
    </location>
</feature>
<dbReference type="CDD" id="cd00156">
    <property type="entry name" value="REC"/>
    <property type="match status" value="1"/>
</dbReference>
<dbReference type="SUPFAM" id="SSF55785">
    <property type="entry name" value="PYP-like sensor domain (PAS domain)"/>
    <property type="match status" value="1"/>
</dbReference>
<dbReference type="CDD" id="cd00082">
    <property type="entry name" value="HisKA"/>
    <property type="match status" value="1"/>
</dbReference>
<evidence type="ECO:0000256" key="1">
    <source>
        <dbReference type="ARBA" id="ARBA00000085"/>
    </source>
</evidence>
<dbReference type="GO" id="GO:0005524">
    <property type="term" value="F:ATP binding"/>
    <property type="evidence" value="ECO:0007669"/>
    <property type="project" value="UniProtKB-KW"/>
</dbReference>
<dbReference type="Pfam" id="PF02518">
    <property type="entry name" value="HATPase_c"/>
    <property type="match status" value="1"/>
</dbReference>
<evidence type="ECO:0000256" key="14">
    <source>
        <dbReference type="SAM" id="Phobius"/>
    </source>
</evidence>
<evidence type="ECO:0000256" key="3">
    <source>
        <dbReference type="ARBA" id="ARBA00012438"/>
    </source>
</evidence>
<feature type="transmembrane region" description="Helical" evidence="14">
    <location>
        <begin position="25"/>
        <end position="47"/>
    </location>
</feature>
<feature type="domain" description="Histidine kinase" evidence="15">
    <location>
        <begin position="599"/>
        <end position="813"/>
    </location>
</feature>
<dbReference type="InterPro" id="IPR003594">
    <property type="entry name" value="HATPase_dom"/>
</dbReference>
<dbReference type="InterPro" id="IPR005467">
    <property type="entry name" value="His_kinase_dom"/>
</dbReference>
<feature type="coiled-coil region" evidence="13">
    <location>
        <begin position="269"/>
        <end position="334"/>
    </location>
</feature>
<dbReference type="InterPro" id="IPR000014">
    <property type="entry name" value="PAS"/>
</dbReference>
<dbReference type="PANTHER" id="PTHR43547:SF2">
    <property type="entry name" value="HYBRID SIGNAL TRANSDUCTION HISTIDINE KINASE C"/>
    <property type="match status" value="1"/>
</dbReference>
<gene>
    <name evidence="18" type="ORF">CQS04_13530</name>
</gene>
<evidence type="ECO:0000256" key="7">
    <source>
        <dbReference type="ARBA" id="ARBA00022741"/>
    </source>
</evidence>
<dbReference type="SUPFAM" id="SSF55874">
    <property type="entry name" value="ATPase domain of HSP90 chaperone/DNA topoisomerase II/histidine kinase"/>
    <property type="match status" value="1"/>
</dbReference>
<dbReference type="InterPro" id="IPR004358">
    <property type="entry name" value="Sig_transdc_His_kin-like_C"/>
</dbReference>
<keyword evidence="8 18" id="KW-0418">Kinase</keyword>
<dbReference type="InterPro" id="IPR001789">
    <property type="entry name" value="Sig_transdc_resp-reg_receiver"/>
</dbReference>
<evidence type="ECO:0000256" key="4">
    <source>
        <dbReference type="ARBA" id="ARBA00022475"/>
    </source>
</evidence>
<evidence type="ECO:0000259" key="16">
    <source>
        <dbReference type="PROSITE" id="PS50110"/>
    </source>
</evidence>
<dbReference type="Proteomes" id="UP000228680">
    <property type="component" value="Unassembled WGS sequence"/>
</dbReference>
<evidence type="ECO:0000313" key="18">
    <source>
        <dbReference type="EMBL" id="PJK15566.1"/>
    </source>
</evidence>
<dbReference type="Pfam" id="PF00072">
    <property type="entry name" value="Response_reg"/>
    <property type="match status" value="1"/>
</dbReference>